<evidence type="ECO:0000313" key="2">
    <source>
        <dbReference type="EMBL" id="MFD2161083.1"/>
    </source>
</evidence>
<gene>
    <name evidence="2" type="ORF">ACFSJU_01670</name>
</gene>
<keyword evidence="3" id="KW-1185">Reference proteome</keyword>
<proteinExistence type="predicted"/>
<organism evidence="2 3">
    <name type="scientific">Paradesertivirga mongoliensis</name>
    <dbReference type="NCBI Taxonomy" id="2100740"/>
    <lineage>
        <taxon>Bacteria</taxon>
        <taxon>Pseudomonadati</taxon>
        <taxon>Bacteroidota</taxon>
        <taxon>Sphingobacteriia</taxon>
        <taxon>Sphingobacteriales</taxon>
        <taxon>Sphingobacteriaceae</taxon>
        <taxon>Paradesertivirga</taxon>
    </lineage>
</organism>
<sequence>MDLNEMNGNWQDEAPTLASMEKANPFTVPESYFAEMEEHLRRRVGITAFDNSENLFTVPAGYFEELEDNITSAVKLESIKNDHGAIFTLPERYFDSLEERIKSRIQPEITESEKPRIRGIFSTWPAYAAAACITAIISFGLYFNLRSNNNTIETEIAALPTDEIIDYLQLYSDAGDAAVILENIEDESALSQISSDISEQEIEQYLKLNL</sequence>
<dbReference type="RefSeq" id="WP_255905506.1">
    <property type="nucleotide sequence ID" value="NZ_JAFMZO010000005.1"/>
</dbReference>
<keyword evidence="1" id="KW-1133">Transmembrane helix</keyword>
<keyword evidence="1" id="KW-0812">Transmembrane</keyword>
<feature type="transmembrane region" description="Helical" evidence="1">
    <location>
        <begin position="124"/>
        <end position="143"/>
    </location>
</feature>
<comment type="caution">
    <text evidence="2">The sequence shown here is derived from an EMBL/GenBank/DDBJ whole genome shotgun (WGS) entry which is preliminary data.</text>
</comment>
<keyword evidence="1" id="KW-0472">Membrane</keyword>
<evidence type="ECO:0000313" key="3">
    <source>
        <dbReference type="Proteomes" id="UP001597387"/>
    </source>
</evidence>
<protein>
    <submittedName>
        <fullName evidence="2">Uncharacterized protein</fullName>
    </submittedName>
</protein>
<reference evidence="3" key="1">
    <citation type="journal article" date="2019" name="Int. J. Syst. Evol. Microbiol.">
        <title>The Global Catalogue of Microorganisms (GCM) 10K type strain sequencing project: providing services to taxonomists for standard genome sequencing and annotation.</title>
        <authorList>
            <consortium name="The Broad Institute Genomics Platform"/>
            <consortium name="The Broad Institute Genome Sequencing Center for Infectious Disease"/>
            <person name="Wu L."/>
            <person name="Ma J."/>
        </authorList>
    </citation>
    <scope>NUCLEOTIDE SEQUENCE [LARGE SCALE GENOMIC DNA]</scope>
    <source>
        <strain evidence="3">KCTC 42217</strain>
    </source>
</reference>
<dbReference type="EMBL" id="JBHUHZ010000001">
    <property type="protein sequence ID" value="MFD2161083.1"/>
    <property type="molecule type" value="Genomic_DNA"/>
</dbReference>
<evidence type="ECO:0000256" key="1">
    <source>
        <dbReference type="SAM" id="Phobius"/>
    </source>
</evidence>
<dbReference type="Proteomes" id="UP001597387">
    <property type="component" value="Unassembled WGS sequence"/>
</dbReference>
<accession>A0ABW4ZGD6</accession>
<name>A0ABW4ZGD6_9SPHI</name>